<evidence type="ECO:0000256" key="1">
    <source>
        <dbReference type="ARBA" id="ARBA00022737"/>
    </source>
</evidence>
<feature type="region of interest" description="Disordered" evidence="2">
    <location>
        <begin position="306"/>
        <end position="396"/>
    </location>
</feature>
<protein>
    <submittedName>
        <fullName evidence="3">Uncharacterized protein</fullName>
    </submittedName>
</protein>
<feature type="compositionally biased region" description="Low complexity" evidence="2">
    <location>
        <begin position="379"/>
        <end position="389"/>
    </location>
</feature>
<dbReference type="Proteomes" id="UP001054857">
    <property type="component" value="Unassembled WGS sequence"/>
</dbReference>
<dbReference type="PANTHER" id="PTHR31096">
    <property type="entry name" value="ACT DOMAIN-CONTAINING PROTEIN ACR4-RELATED"/>
    <property type="match status" value="1"/>
</dbReference>
<dbReference type="InterPro" id="IPR040217">
    <property type="entry name" value="ACR1-12"/>
</dbReference>
<feature type="region of interest" description="Disordered" evidence="2">
    <location>
        <begin position="615"/>
        <end position="634"/>
    </location>
</feature>
<dbReference type="PANTHER" id="PTHR31096:SF22">
    <property type="entry name" value="ACT DOMAIN-CONTAINING PROTEIN ACR4"/>
    <property type="match status" value="1"/>
</dbReference>
<keyword evidence="1" id="KW-0677">Repeat</keyword>
<gene>
    <name evidence="3" type="ORF">Agub_g8410</name>
</gene>
<feature type="compositionally biased region" description="Low complexity" evidence="2">
    <location>
        <begin position="567"/>
        <end position="577"/>
    </location>
</feature>
<evidence type="ECO:0000313" key="4">
    <source>
        <dbReference type="Proteomes" id="UP001054857"/>
    </source>
</evidence>
<feature type="region of interest" description="Disordered" evidence="2">
    <location>
        <begin position="47"/>
        <end position="70"/>
    </location>
</feature>
<organism evidence="3 4">
    <name type="scientific">Astrephomene gubernaculifera</name>
    <dbReference type="NCBI Taxonomy" id="47775"/>
    <lineage>
        <taxon>Eukaryota</taxon>
        <taxon>Viridiplantae</taxon>
        <taxon>Chlorophyta</taxon>
        <taxon>core chlorophytes</taxon>
        <taxon>Chlorophyceae</taxon>
        <taxon>CS clade</taxon>
        <taxon>Chlamydomonadales</taxon>
        <taxon>Astrephomenaceae</taxon>
        <taxon>Astrephomene</taxon>
    </lineage>
</organism>
<feature type="compositionally biased region" description="Gly residues" evidence="2">
    <location>
        <begin position="578"/>
        <end position="593"/>
    </location>
</feature>
<proteinExistence type="predicted"/>
<keyword evidence="4" id="KW-1185">Reference proteome</keyword>
<dbReference type="AlphaFoldDB" id="A0AAD3DRL8"/>
<evidence type="ECO:0000313" key="3">
    <source>
        <dbReference type="EMBL" id="GFR46780.1"/>
    </source>
</evidence>
<dbReference type="EMBL" id="BMAR01000015">
    <property type="protein sequence ID" value="GFR46780.1"/>
    <property type="molecule type" value="Genomic_DNA"/>
</dbReference>
<feature type="region of interest" description="Disordered" evidence="2">
    <location>
        <begin position="567"/>
        <end position="593"/>
    </location>
</feature>
<reference evidence="3 4" key="1">
    <citation type="journal article" date="2021" name="Sci. Rep.">
        <title>Genome sequencing of the multicellular alga Astrephomene provides insights into convergent evolution of germ-soma differentiation.</title>
        <authorList>
            <person name="Yamashita S."/>
            <person name="Yamamoto K."/>
            <person name="Matsuzaki R."/>
            <person name="Suzuki S."/>
            <person name="Yamaguchi H."/>
            <person name="Hirooka S."/>
            <person name="Minakuchi Y."/>
            <person name="Miyagishima S."/>
            <person name="Kawachi M."/>
            <person name="Toyoda A."/>
            <person name="Nozaki H."/>
        </authorList>
    </citation>
    <scope>NUCLEOTIDE SEQUENCE [LARGE SCALE GENOMIC DNA]</scope>
    <source>
        <strain evidence="3 4">NIES-4017</strain>
    </source>
</reference>
<sequence length="634" mass="64358">MLGGGDAVVNSELVRGEVHHERRLHHLLLLEELKAWEQQYVATSITPTHGSATPVPGTATPTNNGAATPTHGTSYPSTQNGIAAATGTPASAPGLAAEGSSGPPVFSGFARSSFNAGTTVSLSNSCLPSRAPSPSPHFAASHGGLSHEGSGNMGNGIPGYTPAGFPQADEGGAACPQSASLVGGGEAGPDGLAAAPAGPFELGTAGGMGRCTSAEGALGGLGVGGNLNMMVVSEPLIDVGLDLPAAVQLQDHVAAAMERQRSTAPSDMGVVPPSPLMSSAATADGMVGGAHRSTSTGSVAGMVASRVGDPRTQPSTSGGGAPPLPAATGAARASIGRTMTVTGDEHETGQQPLAPAPTAVPPSLGNTDAAAGSGGGAAGSAAGTSGGSAPTTQDQLAQLRRSEVRIQHSALLNYWLVTIRCRDRNKLFFDTVCTLADMNYDIYHATIDSEGDAASQLFYVRPRYGECIWDERRAAKLRYMLESAVQRRFPRGTKVCVHSTDRSALVQLFSALSSGGFWITRADVRTHQDAAVFEFTITDTRGHLPEQAHVQRICEHVGGVMTHDVYGPSQGVQPGSGSRLGGAPGRGPAGAAGSGVGTFRFSILERRWNKGWQGGVQGGNAAGSYDSAVSSGSM</sequence>
<evidence type="ECO:0000256" key="2">
    <source>
        <dbReference type="SAM" id="MobiDB-lite"/>
    </source>
</evidence>
<accession>A0AAD3DRL8</accession>
<name>A0AAD3DRL8_9CHLO</name>
<feature type="region of interest" description="Disordered" evidence="2">
    <location>
        <begin position="127"/>
        <end position="195"/>
    </location>
</feature>
<feature type="compositionally biased region" description="Low complexity" evidence="2">
    <location>
        <begin position="56"/>
        <end position="70"/>
    </location>
</feature>
<comment type="caution">
    <text evidence="3">The sequence shown here is derived from an EMBL/GenBank/DDBJ whole genome shotgun (WGS) entry which is preliminary data.</text>
</comment>